<dbReference type="InterPro" id="IPR034660">
    <property type="entry name" value="DinB/YfiT-like"/>
</dbReference>
<sequence>MEKGRILEEKLNLIEWCQTLNGISEDKWFQPFKKGSWAIADVISHFIVWDEFLMKYRISYFVSGKSVHIVRTDVEEMNKGAIKYARSGISKEELIDQFSFTRKQLVDQIERIPARNFNNDYQFGTKKLRLNNYFSSLIEHDLKHKKEIIQFLIHDQADNKTAIILNEFIAVFIIILSKIFTFFCPLFYYEI</sequence>
<reference evidence="3 4" key="1">
    <citation type="submission" date="2017-01" db="EMBL/GenBank/DDBJ databases">
        <title>Bacillus cereus isolates.</title>
        <authorList>
            <person name="Beno S.M."/>
        </authorList>
    </citation>
    <scope>NUCLEOTIDE SEQUENCE [LARGE SCALE GENOMIC DNA]</scope>
    <source>
        <strain evidence="3 4">FSL W7-1108</strain>
    </source>
</reference>
<dbReference type="InterPro" id="IPR024775">
    <property type="entry name" value="DinB-like"/>
</dbReference>
<keyword evidence="1" id="KW-0472">Membrane</keyword>
<name>A0A1S9T098_BACMY</name>
<dbReference type="Proteomes" id="UP000190696">
    <property type="component" value="Unassembled WGS sequence"/>
</dbReference>
<dbReference type="Pfam" id="PF12867">
    <property type="entry name" value="DinB_2"/>
    <property type="match status" value="1"/>
</dbReference>
<gene>
    <name evidence="3" type="ORF">BW900_27400</name>
</gene>
<dbReference type="AlphaFoldDB" id="A0A1S9T098"/>
<evidence type="ECO:0000313" key="4">
    <source>
        <dbReference type="Proteomes" id="UP000190696"/>
    </source>
</evidence>
<protein>
    <recommendedName>
        <fullName evidence="2">DinB-like domain-containing protein</fullName>
    </recommendedName>
</protein>
<feature type="transmembrane region" description="Helical" evidence="1">
    <location>
        <begin position="168"/>
        <end position="189"/>
    </location>
</feature>
<feature type="domain" description="DinB-like" evidence="2">
    <location>
        <begin position="18"/>
        <end position="148"/>
    </location>
</feature>
<keyword evidence="1" id="KW-0812">Transmembrane</keyword>
<accession>A0A1S9T098</accession>
<proteinExistence type="predicted"/>
<dbReference type="Gene3D" id="1.20.120.450">
    <property type="entry name" value="dinb family like domain"/>
    <property type="match status" value="1"/>
</dbReference>
<comment type="caution">
    <text evidence="3">The sequence shown here is derived from an EMBL/GenBank/DDBJ whole genome shotgun (WGS) entry which is preliminary data.</text>
</comment>
<organism evidence="3 4">
    <name type="scientific">Bacillus mycoides</name>
    <dbReference type="NCBI Taxonomy" id="1405"/>
    <lineage>
        <taxon>Bacteria</taxon>
        <taxon>Bacillati</taxon>
        <taxon>Bacillota</taxon>
        <taxon>Bacilli</taxon>
        <taxon>Bacillales</taxon>
        <taxon>Bacillaceae</taxon>
        <taxon>Bacillus</taxon>
        <taxon>Bacillus cereus group</taxon>
    </lineage>
</organism>
<evidence type="ECO:0000256" key="1">
    <source>
        <dbReference type="SAM" id="Phobius"/>
    </source>
</evidence>
<dbReference type="EMBL" id="MUAI01000046">
    <property type="protein sequence ID" value="OOR03360.1"/>
    <property type="molecule type" value="Genomic_DNA"/>
</dbReference>
<evidence type="ECO:0000313" key="3">
    <source>
        <dbReference type="EMBL" id="OOR03360.1"/>
    </source>
</evidence>
<keyword evidence="1" id="KW-1133">Transmembrane helix</keyword>
<dbReference type="SUPFAM" id="SSF109854">
    <property type="entry name" value="DinB/YfiT-like putative metalloenzymes"/>
    <property type="match status" value="1"/>
</dbReference>
<evidence type="ECO:0000259" key="2">
    <source>
        <dbReference type="Pfam" id="PF12867"/>
    </source>
</evidence>